<reference evidence="11" key="1">
    <citation type="submission" date="2020-04" db="EMBL/GenBank/DDBJ databases">
        <title>Deep metagenomics examines the oral microbiome during advanced dental caries in children, revealing novel taxa and co-occurrences with host molecules.</title>
        <authorList>
            <person name="Baker J.L."/>
            <person name="Morton J.T."/>
            <person name="Dinis M."/>
            <person name="Alvarez R."/>
            <person name="Tran N.C."/>
            <person name="Knight R."/>
            <person name="Edlund A."/>
        </authorList>
    </citation>
    <scope>NUCLEOTIDE SEQUENCE</scope>
    <source>
        <strain evidence="11">JCVI_38_bin.5</strain>
    </source>
</reference>
<sequence length="222" mass="24192">MSAQRQTHHGPRRSSTPQAPRELLKSPALICGLGNPGEKYAHTRHNIGFAVIDALARRYDVRYWKSEAGCLVTTIIVTDAGAQRQEVLLAKPQDFMNTSGGPLSKLAQARRISPADILVVHDEVDLAAESIRTRAGGGLNAHNGLRSIADKFGTRDFMRLQCGIGRPPGRMKVADYVLKELKGTALEEFLVTVEVAADEVEKLLKTSTQAAGTNGIKIERRL</sequence>
<comment type="subunit">
    <text evidence="7">Monomer.</text>
</comment>
<dbReference type="Proteomes" id="UP000698335">
    <property type="component" value="Unassembled WGS sequence"/>
</dbReference>
<evidence type="ECO:0000256" key="3">
    <source>
        <dbReference type="ARBA" id="ARBA00022801"/>
    </source>
</evidence>
<dbReference type="GO" id="GO:0072344">
    <property type="term" value="P:rescue of stalled ribosome"/>
    <property type="evidence" value="ECO:0007669"/>
    <property type="project" value="UniProtKB-UniRule"/>
</dbReference>
<dbReference type="Gene3D" id="3.40.50.1470">
    <property type="entry name" value="Peptidyl-tRNA hydrolase"/>
    <property type="match status" value="1"/>
</dbReference>
<name>A0A930YPG1_9ACTN</name>
<feature type="region of interest" description="Disordered" evidence="10">
    <location>
        <begin position="1"/>
        <end position="21"/>
    </location>
</feature>
<comment type="caution">
    <text evidence="11">The sequence shown here is derived from an EMBL/GenBank/DDBJ whole genome shotgun (WGS) entry which is preliminary data.</text>
</comment>
<keyword evidence="4 7" id="KW-0694">RNA-binding</keyword>
<dbReference type="InterPro" id="IPR036416">
    <property type="entry name" value="Pept_tRNA_hydro_sf"/>
</dbReference>
<dbReference type="PANTHER" id="PTHR17224">
    <property type="entry name" value="PEPTIDYL-TRNA HYDROLASE"/>
    <property type="match status" value="1"/>
</dbReference>
<dbReference type="CDD" id="cd00462">
    <property type="entry name" value="PTH"/>
    <property type="match status" value="1"/>
</dbReference>
<evidence type="ECO:0000256" key="2">
    <source>
        <dbReference type="ARBA" id="ARBA00022555"/>
    </source>
</evidence>
<proteinExistence type="inferred from homology"/>
<dbReference type="EMBL" id="JABZGW010000053">
    <property type="protein sequence ID" value="MBF4807470.1"/>
    <property type="molecule type" value="Genomic_DNA"/>
</dbReference>
<dbReference type="GO" id="GO:0005737">
    <property type="term" value="C:cytoplasm"/>
    <property type="evidence" value="ECO:0007669"/>
    <property type="project" value="UniProtKB-SubCell"/>
</dbReference>
<evidence type="ECO:0000256" key="10">
    <source>
        <dbReference type="SAM" id="MobiDB-lite"/>
    </source>
</evidence>
<dbReference type="HAMAP" id="MF_00083">
    <property type="entry name" value="Pept_tRNA_hydro_bact"/>
    <property type="match status" value="1"/>
</dbReference>
<evidence type="ECO:0000256" key="7">
    <source>
        <dbReference type="HAMAP-Rule" id="MF_00083"/>
    </source>
</evidence>
<comment type="function">
    <text evidence="7">Catalyzes the release of premature peptidyl moieties from peptidyl-tRNA molecules trapped in stalled 50S ribosomal subunits, and thus maintains levels of free tRNAs and 50S ribosomes.</text>
</comment>
<comment type="similarity">
    <text evidence="5 7 9">Belongs to the PTH family.</text>
</comment>
<dbReference type="PROSITE" id="PS01196">
    <property type="entry name" value="PEPT_TRNA_HYDROL_2"/>
    <property type="match status" value="1"/>
</dbReference>
<keyword evidence="3 7" id="KW-0378">Hydrolase</keyword>
<organism evidence="11 12">
    <name type="scientific">Lancefieldella rimae</name>
    <dbReference type="NCBI Taxonomy" id="1383"/>
    <lineage>
        <taxon>Bacteria</taxon>
        <taxon>Bacillati</taxon>
        <taxon>Actinomycetota</taxon>
        <taxon>Coriobacteriia</taxon>
        <taxon>Coriobacteriales</taxon>
        <taxon>Atopobiaceae</taxon>
        <taxon>Lancefieldella</taxon>
    </lineage>
</organism>
<comment type="function">
    <text evidence="7">Hydrolyzes ribosome-free peptidyl-tRNAs (with 1 or more amino acids incorporated), which drop off the ribosome during protein synthesis, or as a result of ribosome stalling.</text>
</comment>
<dbReference type="AlphaFoldDB" id="A0A930YPG1"/>
<evidence type="ECO:0000313" key="11">
    <source>
        <dbReference type="EMBL" id="MBF4807470.1"/>
    </source>
</evidence>
<evidence type="ECO:0000256" key="1">
    <source>
        <dbReference type="ARBA" id="ARBA00013260"/>
    </source>
</evidence>
<protein>
    <recommendedName>
        <fullName evidence="6 7">Peptidyl-tRNA hydrolase</fullName>
        <shortName evidence="7">Pth</shortName>
        <ecNumber evidence="1 7">3.1.1.29</ecNumber>
    </recommendedName>
</protein>
<comment type="subcellular location">
    <subcellularLocation>
        <location evidence="7">Cytoplasm</location>
    </subcellularLocation>
</comment>
<evidence type="ECO:0000256" key="5">
    <source>
        <dbReference type="ARBA" id="ARBA00038063"/>
    </source>
</evidence>
<dbReference type="InterPro" id="IPR001328">
    <property type="entry name" value="Pept_tRNA_hydro"/>
</dbReference>
<dbReference type="NCBIfam" id="TIGR00447">
    <property type="entry name" value="pth"/>
    <property type="match status" value="1"/>
</dbReference>
<feature type="binding site" evidence="7">
    <location>
        <position position="95"/>
    </location>
    <ligand>
        <name>tRNA</name>
        <dbReference type="ChEBI" id="CHEBI:17843"/>
    </ligand>
</feature>
<feature type="site" description="Discriminates between blocked and unblocked aminoacyl-tRNA" evidence="7">
    <location>
        <position position="35"/>
    </location>
</feature>
<accession>A0A930YPG1</accession>
<feature type="compositionally biased region" description="Basic residues" evidence="10">
    <location>
        <begin position="1"/>
        <end position="12"/>
    </location>
</feature>
<dbReference type="EC" id="3.1.1.29" evidence="1 7"/>
<dbReference type="GO" id="GO:0004045">
    <property type="term" value="F:peptidyl-tRNA hydrolase activity"/>
    <property type="evidence" value="ECO:0007669"/>
    <property type="project" value="UniProtKB-UniRule"/>
</dbReference>
<keyword evidence="2 7" id="KW-0820">tRNA-binding</keyword>
<feature type="binding site" evidence="7">
    <location>
        <position position="40"/>
    </location>
    <ligand>
        <name>tRNA</name>
        <dbReference type="ChEBI" id="CHEBI:17843"/>
    </ligand>
</feature>
<keyword evidence="7" id="KW-0963">Cytoplasm</keyword>
<dbReference type="GO" id="GO:0000049">
    <property type="term" value="F:tRNA binding"/>
    <property type="evidence" value="ECO:0007669"/>
    <property type="project" value="UniProtKB-UniRule"/>
</dbReference>
<dbReference type="GO" id="GO:0006515">
    <property type="term" value="P:protein quality control for misfolded or incompletely synthesized proteins"/>
    <property type="evidence" value="ECO:0007669"/>
    <property type="project" value="UniProtKB-UniRule"/>
</dbReference>
<evidence type="ECO:0000256" key="9">
    <source>
        <dbReference type="RuleBase" id="RU004320"/>
    </source>
</evidence>
<comment type="catalytic activity">
    <reaction evidence="7 8">
        <text>an N-acyl-L-alpha-aminoacyl-tRNA + H2O = an N-acyl-L-amino acid + a tRNA + H(+)</text>
        <dbReference type="Rhea" id="RHEA:54448"/>
        <dbReference type="Rhea" id="RHEA-COMP:10123"/>
        <dbReference type="Rhea" id="RHEA-COMP:13883"/>
        <dbReference type="ChEBI" id="CHEBI:15377"/>
        <dbReference type="ChEBI" id="CHEBI:15378"/>
        <dbReference type="ChEBI" id="CHEBI:59874"/>
        <dbReference type="ChEBI" id="CHEBI:78442"/>
        <dbReference type="ChEBI" id="CHEBI:138191"/>
        <dbReference type="EC" id="3.1.1.29"/>
    </reaction>
</comment>
<dbReference type="PANTHER" id="PTHR17224:SF1">
    <property type="entry name" value="PEPTIDYL-TRNA HYDROLASE"/>
    <property type="match status" value="1"/>
</dbReference>
<feature type="active site" description="Proton acceptor" evidence="7">
    <location>
        <position position="45"/>
    </location>
</feature>
<feature type="binding site" evidence="7">
    <location>
        <position position="97"/>
    </location>
    <ligand>
        <name>tRNA</name>
        <dbReference type="ChEBI" id="CHEBI:17843"/>
    </ligand>
</feature>
<dbReference type="PROSITE" id="PS01195">
    <property type="entry name" value="PEPT_TRNA_HYDROL_1"/>
    <property type="match status" value="1"/>
</dbReference>
<dbReference type="InterPro" id="IPR018171">
    <property type="entry name" value="Pept_tRNA_hydro_CS"/>
</dbReference>
<dbReference type="Pfam" id="PF01195">
    <property type="entry name" value="Pept_tRNA_hydro"/>
    <property type="match status" value="1"/>
</dbReference>
<feature type="site" description="Stabilizes the basic form of H active site to accept a proton" evidence="7">
    <location>
        <position position="122"/>
    </location>
</feature>
<evidence type="ECO:0000313" key="12">
    <source>
        <dbReference type="Proteomes" id="UP000698335"/>
    </source>
</evidence>
<feature type="binding site" evidence="7">
    <location>
        <position position="143"/>
    </location>
    <ligand>
        <name>tRNA</name>
        <dbReference type="ChEBI" id="CHEBI:17843"/>
    </ligand>
</feature>
<gene>
    <name evidence="7" type="primary">pth</name>
    <name evidence="11" type="ORF">HXK26_02075</name>
</gene>
<dbReference type="SUPFAM" id="SSF53178">
    <property type="entry name" value="Peptidyl-tRNA hydrolase-like"/>
    <property type="match status" value="1"/>
</dbReference>
<evidence type="ECO:0000256" key="6">
    <source>
        <dbReference type="ARBA" id="ARBA00050038"/>
    </source>
</evidence>
<evidence type="ECO:0000256" key="8">
    <source>
        <dbReference type="RuleBase" id="RU000673"/>
    </source>
</evidence>
<evidence type="ECO:0000256" key="4">
    <source>
        <dbReference type="ARBA" id="ARBA00022884"/>
    </source>
</evidence>